<organism evidence="3 4">
    <name type="scientific">Rotaria magnacalcarata</name>
    <dbReference type="NCBI Taxonomy" id="392030"/>
    <lineage>
        <taxon>Eukaryota</taxon>
        <taxon>Metazoa</taxon>
        <taxon>Spiralia</taxon>
        <taxon>Gnathifera</taxon>
        <taxon>Rotifera</taxon>
        <taxon>Eurotatoria</taxon>
        <taxon>Bdelloidea</taxon>
        <taxon>Philodinida</taxon>
        <taxon>Philodinidae</taxon>
        <taxon>Rotaria</taxon>
    </lineage>
</organism>
<proteinExistence type="predicted"/>
<reference evidence="3" key="1">
    <citation type="submission" date="2021-02" db="EMBL/GenBank/DDBJ databases">
        <authorList>
            <person name="Nowell W R."/>
        </authorList>
    </citation>
    <scope>NUCLEOTIDE SEQUENCE</scope>
</reference>
<evidence type="ECO:0000313" key="2">
    <source>
        <dbReference type="EMBL" id="CAF1964359.1"/>
    </source>
</evidence>
<dbReference type="Proteomes" id="UP000663887">
    <property type="component" value="Unassembled WGS sequence"/>
</dbReference>
<dbReference type="AlphaFoldDB" id="A0A817ATN4"/>
<accession>A0A817ATN4</accession>
<evidence type="ECO:0000313" key="4">
    <source>
        <dbReference type="Proteomes" id="UP000663824"/>
    </source>
</evidence>
<dbReference type="EMBL" id="CAJNOV010008805">
    <property type="protein sequence ID" value="CAF1338667.1"/>
    <property type="molecule type" value="Genomic_DNA"/>
</dbReference>
<comment type="caution">
    <text evidence="3">The sequence shown here is derived from an EMBL/GenBank/DDBJ whole genome shotgun (WGS) entry which is preliminary data.</text>
</comment>
<gene>
    <name evidence="1" type="ORF">CJN711_LOCUS18807</name>
    <name evidence="3" type="ORF">MBJ925_LOCUS39147</name>
    <name evidence="2" type="ORF">XDN619_LOCUS1547</name>
</gene>
<sequence length="208" mass="23419">MRWFSVPLNTDVGAVSVPNFNAPLSTLSVTSTPIFQYLHRHCTSVITTYIVNLLDIVLELIEEQAKRGNMIQQQSASTSISVDDMRSTVNQIEKSIILSTRNEYQFLQSCQKFFNYSPPTQNILSSNQSAKEFSYHVSTKQTISTILEKDDVLPLLTENVRNQVAITQADSDLMFSFRDGIRGRKTNKQSFMIQLYVDGIGVTNPLGP</sequence>
<protein>
    <submittedName>
        <fullName evidence="3">Uncharacterized protein</fullName>
    </submittedName>
</protein>
<dbReference type="Proteomes" id="UP000663824">
    <property type="component" value="Unassembled WGS sequence"/>
</dbReference>
<evidence type="ECO:0000313" key="1">
    <source>
        <dbReference type="EMBL" id="CAF1338667.1"/>
    </source>
</evidence>
<dbReference type="EMBL" id="CAJNRE010021986">
    <property type="protein sequence ID" value="CAF2266711.1"/>
    <property type="molecule type" value="Genomic_DNA"/>
</dbReference>
<name>A0A817ATN4_9BILA</name>
<dbReference type="Proteomes" id="UP000663855">
    <property type="component" value="Unassembled WGS sequence"/>
</dbReference>
<dbReference type="EMBL" id="CAJNRG010000071">
    <property type="protein sequence ID" value="CAF1964359.1"/>
    <property type="molecule type" value="Genomic_DNA"/>
</dbReference>
<evidence type="ECO:0000313" key="3">
    <source>
        <dbReference type="EMBL" id="CAF2266711.1"/>
    </source>
</evidence>